<name>A0A6H5IQB2_9HYME</name>
<dbReference type="Proteomes" id="UP000479190">
    <property type="component" value="Unassembled WGS sequence"/>
</dbReference>
<evidence type="ECO:0000313" key="1">
    <source>
        <dbReference type="EMBL" id="CAB0037777.1"/>
    </source>
</evidence>
<dbReference type="PANTHER" id="PTHR15256:SF6">
    <property type="entry name" value="INTEGRAL MEMBRANE PROTEIN DGCR2_IDD"/>
    <property type="match status" value="1"/>
</dbReference>
<sequence length="187" mass="21235">MYIYSLGEACSLPPTADLQYTRLRNCTVEIITISYRENERTRNRSRVLYSYTSLSRPTAESKYNNSYTMLGSLYLAPLLLFLVQTDALEENCTDFQGGTVRHGLLYVPGPAVCSLCVCYHSEPMWCQAIYCTPPYKCKKFRVGERCCEFECLDAAAGDAPLSGHVLCTGWLSEKKRENLSFQERSQL</sequence>
<organism evidence="1 2">
    <name type="scientific">Trichogramma brassicae</name>
    <dbReference type="NCBI Taxonomy" id="86971"/>
    <lineage>
        <taxon>Eukaryota</taxon>
        <taxon>Metazoa</taxon>
        <taxon>Ecdysozoa</taxon>
        <taxon>Arthropoda</taxon>
        <taxon>Hexapoda</taxon>
        <taxon>Insecta</taxon>
        <taxon>Pterygota</taxon>
        <taxon>Neoptera</taxon>
        <taxon>Endopterygota</taxon>
        <taxon>Hymenoptera</taxon>
        <taxon>Apocrita</taxon>
        <taxon>Proctotrupomorpha</taxon>
        <taxon>Chalcidoidea</taxon>
        <taxon>Trichogrammatidae</taxon>
        <taxon>Trichogramma</taxon>
    </lineage>
</organism>
<dbReference type="PANTHER" id="PTHR15256">
    <property type="entry name" value="INTEGRAL MEMBRANE PROTEIN DGCR2/IDD"/>
    <property type="match status" value="1"/>
</dbReference>
<dbReference type="GO" id="GO:0016020">
    <property type="term" value="C:membrane"/>
    <property type="evidence" value="ECO:0007669"/>
    <property type="project" value="TreeGrafter"/>
</dbReference>
<accession>A0A6H5IQB2</accession>
<dbReference type="InterPro" id="IPR042378">
    <property type="entry name" value="IDD"/>
</dbReference>
<keyword evidence="2" id="KW-1185">Reference proteome</keyword>
<dbReference type="OrthoDB" id="6602431at2759"/>
<dbReference type="EMBL" id="CADCXV010000867">
    <property type="protein sequence ID" value="CAB0037777.1"/>
    <property type="molecule type" value="Genomic_DNA"/>
</dbReference>
<reference evidence="1 2" key="1">
    <citation type="submission" date="2020-02" db="EMBL/GenBank/DDBJ databases">
        <authorList>
            <person name="Ferguson B K."/>
        </authorList>
    </citation>
    <scope>NUCLEOTIDE SEQUENCE [LARGE SCALE GENOMIC DNA]</scope>
</reference>
<protein>
    <recommendedName>
        <fullName evidence="3">VWFC domain-containing protein</fullName>
    </recommendedName>
</protein>
<dbReference type="AlphaFoldDB" id="A0A6H5IQB2"/>
<evidence type="ECO:0008006" key="3">
    <source>
        <dbReference type="Google" id="ProtNLM"/>
    </source>
</evidence>
<evidence type="ECO:0000313" key="2">
    <source>
        <dbReference type="Proteomes" id="UP000479190"/>
    </source>
</evidence>
<proteinExistence type="predicted"/>
<gene>
    <name evidence="1" type="ORF">TBRA_LOCUS9588</name>
</gene>